<sequence length="746" mass="81454">MPSFEQLLNAKLGPMNTAVTQWSEMITKLTQLKTDAAAMTSKAGKSTWRGENATVTKEFVTKTAKEFGDAVAEAESVRDLLQDAHTLLKSAQTDLKNTYENPPPGITIYPNGVLSHRVHPDRRSKDSTEPVATEAQFAALREKIEGILKRANEADELCAWGLRALIKNHPNDFSGADIGGVAEARKLREEEKQQAANGREAAKLYARWEHLDDKERERLLTLVEGGKDHPAFAEQLMTNLSYRGRDQQEAVLLLAGSLEAGGRDGQLSATDARLYKALSGTLATATGPDSSIGSPGGVTSAWTDKLITTARDGNGLSNRHPGSIGGGAATLKDLTDLMAADAGDKAYDPNDKKASPYDKDKGDPVYSEAFLTEVGDTIREWETNNDDAYDGYMKNWQGTQADPMKGLLNAMSRNPSAATAYFDPNTTDNLKYFLDDRKWPGGDVEFKMPDETQRTSARAELGAALEAAATGRTPDAPLHGVGNRHDGAQSAIFERVAKEYTGETTYGTQSSVPVAMRTSIGNMIGDYASDVHQILGKKMDGPTDFNDLTIERGDLARLMRGVAEDPKAFGVMHHSQTVVIAEGMNDFPPEAFRKENPELRAWVKQSASVLGHFDAVRGDVIYDLGQAEKDTNSWNKMMNYHVIGAPFTAIPVAGDAIQRSIDVATAAYMNELNAKVDEDTRRDMVKHFENGEDQLDAMMRTVAKDKGLTDEELDATPGEYEDGLQAAAEQWYQYGIEDAQKRMGQP</sequence>
<reference evidence="3 4" key="1">
    <citation type="submission" date="2023-09" db="EMBL/GenBank/DDBJ databases">
        <title>Complete genome of Streptomyces roseicoloratus T14.</title>
        <authorList>
            <person name="Bashizi T."/>
            <person name="Kim M.-J."/>
            <person name="Lee G."/>
            <person name="Tagele S.B."/>
            <person name="Shin J.-H."/>
        </authorList>
    </citation>
    <scope>NUCLEOTIDE SEQUENCE [LARGE SCALE GENOMIC DNA]</scope>
    <source>
        <strain evidence="3 4">T14</strain>
    </source>
</reference>
<evidence type="ECO:0000313" key="3">
    <source>
        <dbReference type="EMBL" id="WMX48090.1"/>
    </source>
</evidence>
<keyword evidence="4" id="KW-1185">Reference proteome</keyword>
<feature type="domain" description="DUF6571" evidence="2">
    <location>
        <begin position="351"/>
        <end position="720"/>
    </location>
</feature>
<evidence type="ECO:0000259" key="2">
    <source>
        <dbReference type="Pfam" id="PF20211"/>
    </source>
</evidence>
<dbReference type="Proteomes" id="UP001250858">
    <property type="component" value="Chromosome"/>
</dbReference>
<dbReference type="RefSeq" id="WP_309549723.1">
    <property type="nucleotide sequence ID" value="NZ_CP133762.1"/>
</dbReference>
<feature type="compositionally biased region" description="Basic and acidic residues" evidence="1">
    <location>
        <begin position="343"/>
        <end position="363"/>
    </location>
</feature>
<evidence type="ECO:0000256" key="1">
    <source>
        <dbReference type="SAM" id="MobiDB-lite"/>
    </source>
</evidence>
<dbReference type="Pfam" id="PF20211">
    <property type="entry name" value="DUF6571"/>
    <property type="match status" value="1"/>
</dbReference>
<evidence type="ECO:0000313" key="4">
    <source>
        <dbReference type="Proteomes" id="UP001250858"/>
    </source>
</evidence>
<feature type="region of interest" description="Disordered" evidence="1">
    <location>
        <begin position="343"/>
        <end position="364"/>
    </location>
</feature>
<dbReference type="EMBL" id="CP133762">
    <property type="protein sequence ID" value="WMX48090.1"/>
    <property type="molecule type" value="Genomic_DNA"/>
</dbReference>
<gene>
    <name evidence="3" type="ORF">RGF97_29330</name>
</gene>
<organism evidence="3 4">
    <name type="scientific">Streptomyces roseicoloratus</name>
    <dbReference type="NCBI Taxonomy" id="2508722"/>
    <lineage>
        <taxon>Bacteria</taxon>
        <taxon>Bacillati</taxon>
        <taxon>Actinomycetota</taxon>
        <taxon>Actinomycetes</taxon>
        <taxon>Kitasatosporales</taxon>
        <taxon>Streptomycetaceae</taxon>
        <taxon>Streptomyces</taxon>
    </lineage>
</organism>
<protein>
    <recommendedName>
        <fullName evidence="2">DUF6571 domain-containing protein</fullName>
    </recommendedName>
</protein>
<proteinExistence type="predicted"/>
<name>A0ABY9S526_9ACTN</name>
<dbReference type="InterPro" id="IPR046701">
    <property type="entry name" value="DUF6571"/>
</dbReference>
<accession>A0ABY9S526</accession>